<evidence type="ECO:0000313" key="2">
    <source>
        <dbReference type="Proteomes" id="UP001283361"/>
    </source>
</evidence>
<gene>
    <name evidence="1" type="ORF">RRG08_053567</name>
</gene>
<accession>A0AAE0Y282</accession>
<reference evidence="1" key="1">
    <citation type="journal article" date="2023" name="G3 (Bethesda)">
        <title>A reference genome for the long-term kleptoplast-retaining sea slug Elysia crispata morphotype clarki.</title>
        <authorList>
            <person name="Eastman K.E."/>
            <person name="Pendleton A.L."/>
            <person name="Shaikh M.A."/>
            <person name="Suttiyut T."/>
            <person name="Ogas R."/>
            <person name="Tomko P."/>
            <person name="Gavelis G."/>
            <person name="Widhalm J.R."/>
            <person name="Wisecaver J.H."/>
        </authorList>
    </citation>
    <scope>NUCLEOTIDE SEQUENCE</scope>
    <source>
        <strain evidence="1">ECLA1</strain>
    </source>
</reference>
<comment type="caution">
    <text evidence="1">The sequence shown here is derived from an EMBL/GenBank/DDBJ whole genome shotgun (WGS) entry which is preliminary data.</text>
</comment>
<dbReference type="Proteomes" id="UP001283361">
    <property type="component" value="Unassembled WGS sequence"/>
</dbReference>
<dbReference type="AlphaFoldDB" id="A0AAE0Y282"/>
<sequence>MLVSIPAVSAVPPALLVALGGARDGARRYRAGLSILASRNCCRSHYNNRPNGRTPGGARARVSVYLAVTSPAALKASARARSPDEFHNLT</sequence>
<proteinExistence type="predicted"/>
<organism evidence="1 2">
    <name type="scientific">Elysia crispata</name>
    <name type="common">lettuce slug</name>
    <dbReference type="NCBI Taxonomy" id="231223"/>
    <lineage>
        <taxon>Eukaryota</taxon>
        <taxon>Metazoa</taxon>
        <taxon>Spiralia</taxon>
        <taxon>Lophotrochozoa</taxon>
        <taxon>Mollusca</taxon>
        <taxon>Gastropoda</taxon>
        <taxon>Heterobranchia</taxon>
        <taxon>Euthyneura</taxon>
        <taxon>Panpulmonata</taxon>
        <taxon>Sacoglossa</taxon>
        <taxon>Placobranchoidea</taxon>
        <taxon>Plakobranchidae</taxon>
        <taxon>Elysia</taxon>
    </lineage>
</organism>
<dbReference type="EMBL" id="JAWDGP010007144">
    <property type="protein sequence ID" value="KAK3729368.1"/>
    <property type="molecule type" value="Genomic_DNA"/>
</dbReference>
<keyword evidence="2" id="KW-1185">Reference proteome</keyword>
<protein>
    <submittedName>
        <fullName evidence="1">Uncharacterized protein</fullName>
    </submittedName>
</protein>
<name>A0AAE0Y282_9GAST</name>
<evidence type="ECO:0000313" key="1">
    <source>
        <dbReference type="EMBL" id="KAK3729368.1"/>
    </source>
</evidence>